<feature type="domain" description="Replication factor A C-terminal" evidence="2">
    <location>
        <begin position="37"/>
        <end position="128"/>
    </location>
</feature>
<dbReference type="SUPFAM" id="SSF50249">
    <property type="entry name" value="Nucleic acid-binding proteins"/>
    <property type="match status" value="1"/>
</dbReference>
<feature type="compositionally biased region" description="Polar residues" evidence="1">
    <location>
        <begin position="344"/>
        <end position="375"/>
    </location>
</feature>
<name>A0ABN9M304_9NEOB</name>
<gene>
    <name evidence="3" type="ORF">RIMI_LOCUS15364933</name>
</gene>
<dbReference type="PANTHER" id="PTHR35537">
    <property type="entry name" value="DNA DAMAGE-INDUCIBLE APOPTOSIS SUPPRESSOR PROTEIN DDIAS"/>
    <property type="match status" value="1"/>
</dbReference>
<feature type="region of interest" description="Disordered" evidence="1">
    <location>
        <begin position="342"/>
        <end position="377"/>
    </location>
</feature>
<dbReference type="InterPro" id="IPR013955">
    <property type="entry name" value="Rep_factor-A_C"/>
</dbReference>
<evidence type="ECO:0000256" key="1">
    <source>
        <dbReference type="SAM" id="MobiDB-lite"/>
    </source>
</evidence>
<protein>
    <recommendedName>
        <fullName evidence="2">Replication factor A C-terminal domain-containing protein</fullName>
    </recommendedName>
</protein>
<feature type="compositionally biased region" description="Basic and acidic residues" evidence="1">
    <location>
        <begin position="762"/>
        <end position="779"/>
    </location>
</feature>
<feature type="region of interest" description="Disordered" evidence="1">
    <location>
        <begin position="294"/>
        <end position="323"/>
    </location>
</feature>
<proteinExistence type="predicted"/>
<sequence>MRDTDEFLACGNKPLGWRHTQRMKIRFMNGRRRFLLGTVLSVQNGGFIYPACQNCCSRLIPTSCRYECHKCGSTYEDAGHRYKLCVKVSEENRLHLITIFGKCLEKIFGASADCLHRHLQDSSQRSADLDHDTAQDLFFQAAERCLIGRSFIFAVKIPGNSDRSNSLSYPNLQGNMVACQIILLHEDPVSCTILSYFNQLVSSVLSSNFQRPKSNVSTDTTNGDLSDRGCSESISGLHQSWNHYADYWQQSLGLVSSPLGSTLTESKGCDYRQSYGRRAEQAPYSTEFMKENLKSTDMTSHSSSSSNSTASVKRSSPKHTITRRLQTSSRFHSFCSKSEMAPGQESQNVCEPGNSPSQSCSALSTQIPPQTAETHQTTEEIWEDFPFSESLSEFIAKMEDEGVRPLISASEIKTIDDNIVVARKTLNDTVTIEASHRHFDKSITRTFSCRRRVTSTDESALADQIFSSAVRSHFQESFEKSDLFDPLSRDSTWNLDRRSPTCLKMLSSGTFIDNDCTYMDNVQKFGMSLDKVISRESVDNPKSYDMVKVFNDVRSTRTGDIYDASADLFEASNNLEDGGTFLKAQNRRLQLCTTNSSCTEVLPYRHKDSRISVCSLSEHYKTWINVTTGDFIPNMQSTPIVRRLSETGRLTVDPWRFGVASSSKSSTFSVRTKSSSTIGHILLNNTKRRKSAMFLGLLENSSIQSPDLSPFSHFEGSTVLIAKNRRRIVAREPRKSATSSEREENSHNQRRGCDDDLTCTVKRTDRRKDRREESVKNGDDTLDNTENQSPVNRELQECEDLLLPSDWSPELFSAKSNISHDCLQRRLF</sequence>
<reference evidence="3" key="1">
    <citation type="submission" date="2023-07" db="EMBL/GenBank/DDBJ databases">
        <authorList>
            <person name="Stuckert A."/>
        </authorList>
    </citation>
    <scope>NUCLEOTIDE SEQUENCE</scope>
</reference>
<evidence type="ECO:0000313" key="4">
    <source>
        <dbReference type="Proteomes" id="UP001176940"/>
    </source>
</evidence>
<evidence type="ECO:0000313" key="3">
    <source>
        <dbReference type="EMBL" id="CAJ0956094.1"/>
    </source>
</evidence>
<dbReference type="InterPro" id="IPR012340">
    <property type="entry name" value="NA-bd_OB-fold"/>
</dbReference>
<feature type="region of interest" description="Disordered" evidence="1">
    <location>
        <begin position="730"/>
        <end position="792"/>
    </location>
</feature>
<dbReference type="EMBL" id="CAUEEQ010041200">
    <property type="protein sequence ID" value="CAJ0956094.1"/>
    <property type="molecule type" value="Genomic_DNA"/>
</dbReference>
<keyword evidence="4" id="KW-1185">Reference proteome</keyword>
<dbReference type="Gene3D" id="2.40.50.140">
    <property type="entry name" value="Nucleic acid-binding proteins"/>
    <property type="match status" value="1"/>
</dbReference>
<feature type="compositionally biased region" description="Low complexity" evidence="1">
    <location>
        <begin position="295"/>
        <end position="314"/>
    </location>
</feature>
<organism evidence="3 4">
    <name type="scientific">Ranitomeya imitator</name>
    <name type="common">mimic poison frog</name>
    <dbReference type="NCBI Taxonomy" id="111125"/>
    <lineage>
        <taxon>Eukaryota</taxon>
        <taxon>Metazoa</taxon>
        <taxon>Chordata</taxon>
        <taxon>Craniata</taxon>
        <taxon>Vertebrata</taxon>
        <taxon>Euteleostomi</taxon>
        <taxon>Amphibia</taxon>
        <taxon>Batrachia</taxon>
        <taxon>Anura</taxon>
        <taxon>Neobatrachia</taxon>
        <taxon>Hyloidea</taxon>
        <taxon>Dendrobatidae</taxon>
        <taxon>Dendrobatinae</taxon>
        <taxon>Ranitomeya</taxon>
    </lineage>
</organism>
<dbReference type="InterPro" id="IPR043522">
    <property type="entry name" value="DDIAS"/>
</dbReference>
<accession>A0ABN9M304</accession>
<dbReference type="Pfam" id="PF08646">
    <property type="entry name" value="Rep_fac-A_C"/>
    <property type="match status" value="1"/>
</dbReference>
<evidence type="ECO:0000259" key="2">
    <source>
        <dbReference type="Pfam" id="PF08646"/>
    </source>
</evidence>
<feature type="compositionally biased region" description="Basic and acidic residues" evidence="1">
    <location>
        <begin position="730"/>
        <end position="754"/>
    </location>
</feature>
<dbReference type="Proteomes" id="UP001176940">
    <property type="component" value="Unassembled WGS sequence"/>
</dbReference>
<dbReference type="PANTHER" id="PTHR35537:SF1">
    <property type="entry name" value="DNA DAMAGE-INDUCED APOPTOSIS SUPPRESSOR PROTEIN"/>
    <property type="match status" value="1"/>
</dbReference>
<comment type="caution">
    <text evidence="3">The sequence shown here is derived from an EMBL/GenBank/DDBJ whole genome shotgun (WGS) entry which is preliminary data.</text>
</comment>